<dbReference type="Pfam" id="PF02954">
    <property type="entry name" value="HTH_8"/>
    <property type="match status" value="1"/>
</dbReference>
<evidence type="ECO:0000313" key="3">
    <source>
        <dbReference type="Proteomes" id="UP000319783"/>
    </source>
</evidence>
<proteinExistence type="predicted"/>
<organism evidence="2 3">
    <name type="scientific">Candidatus Jettenia ecosi</name>
    <dbReference type="NCBI Taxonomy" id="2494326"/>
    <lineage>
        <taxon>Bacteria</taxon>
        <taxon>Pseudomonadati</taxon>
        <taxon>Planctomycetota</taxon>
        <taxon>Candidatus Brocadiia</taxon>
        <taxon>Candidatus Brocadiales</taxon>
        <taxon>Candidatus Brocadiaceae</taxon>
        <taxon>Candidatus Jettenia</taxon>
    </lineage>
</organism>
<sequence>MLKRTRGNKSQAAKILKVDYKTMHYKVKKYGITIQTTPEINRNVQNLA</sequence>
<accession>A0A533Q682</accession>
<name>A0A533Q682_9BACT</name>
<comment type="caution">
    <text evidence="2">The sequence shown here is derived from an EMBL/GenBank/DDBJ whole genome shotgun (WGS) entry which is preliminary data.</text>
</comment>
<dbReference type="AlphaFoldDB" id="A0A533Q682"/>
<dbReference type="SUPFAM" id="SSF46689">
    <property type="entry name" value="Homeodomain-like"/>
    <property type="match status" value="1"/>
</dbReference>
<protein>
    <submittedName>
        <fullName evidence="2">Response regulator of zinc sigma-54-dependent two-component system</fullName>
    </submittedName>
</protein>
<evidence type="ECO:0000259" key="1">
    <source>
        <dbReference type="Pfam" id="PF02954"/>
    </source>
</evidence>
<dbReference type="GO" id="GO:0043565">
    <property type="term" value="F:sequence-specific DNA binding"/>
    <property type="evidence" value="ECO:0007669"/>
    <property type="project" value="InterPro"/>
</dbReference>
<reference evidence="2 3" key="1">
    <citation type="submission" date="2019-04" db="EMBL/GenBank/DDBJ databases">
        <title>Genome of a novel bacterium Candidatus Jettenia ecosi reconstructed from metagenome of an anammox bioreactor.</title>
        <authorList>
            <person name="Mardanov A.V."/>
            <person name="Beletsky A.V."/>
            <person name="Ravin N.V."/>
            <person name="Botchkova E.A."/>
            <person name="Litti Y.V."/>
            <person name="Nozhevnikova A.N."/>
        </authorList>
    </citation>
    <scope>NUCLEOTIDE SEQUENCE [LARGE SCALE GENOMIC DNA]</scope>
    <source>
        <strain evidence="2">J2</strain>
    </source>
</reference>
<dbReference type="Proteomes" id="UP000319783">
    <property type="component" value="Unassembled WGS sequence"/>
</dbReference>
<dbReference type="InterPro" id="IPR002197">
    <property type="entry name" value="HTH_Fis"/>
</dbReference>
<dbReference type="InterPro" id="IPR009057">
    <property type="entry name" value="Homeodomain-like_sf"/>
</dbReference>
<gene>
    <name evidence="2" type="ORF">JETT_3646</name>
</gene>
<dbReference type="EMBL" id="SULG01000134">
    <property type="protein sequence ID" value="TLD40084.1"/>
    <property type="molecule type" value="Genomic_DNA"/>
</dbReference>
<feature type="domain" description="DNA binding HTH" evidence="1">
    <location>
        <begin position="2"/>
        <end position="30"/>
    </location>
</feature>
<evidence type="ECO:0000313" key="2">
    <source>
        <dbReference type="EMBL" id="TLD40084.1"/>
    </source>
</evidence>
<dbReference type="Gene3D" id="1.10.10.60">
    <property type="entry name" value="Homeodomain-like"/>
    <property type="match status" value="1"/>
</dbReference>